<evidence type="ECO:0000256" key="1">
    <source>
        <dbReference type="ARBA" id="ARBA00022845"/>
    </source>
</evidence>
<dbReference type="Pfam" id="PF16486">
    <property type="entry name" value="ArgoN"/>
    <property type="match status" value="1"/>
</dbReference>
<dbReference type="Pfam" id="PF02171">
    <property type="entry name" value="Piwi"/>
    <property type="match status" value="1"/>
</dbReference>
<keyword evidence="2" id="KW-0943">RNA-mediated gene silencing</keyword>
<dbReference type="Gene3D" id="2.170.260.10">
    <property type="entry name" value="paz domain"/>
    <property type="match status" value="1"/>
</dbReference>
<dbReference type="CDD" id="cd02846">
    <property type="entry name" value="PAZ_argonaute_like"/>
    <property type="match status" value="1"/>
</dbReference>
<feature type="compositionally biased region" description="Polar residues" evidence="5">
    <location>
        <begin position="54"/>
        <end position="65"/>
    </location>
</feature>
<keyword evidence="1" id="KW-0810">Translation regulation</keyword>
<evidence type="ECO:0000259" key="7">
    <source>
        <dbReference type="PROSITE" id="PS50822"/>
    </source>
</evidence>
<evidence type="ECO:0000313" key="8">
    <source>
        <dbReference type="EMBL" id="CBY21722.1"/>
    </source>
</evidence>
<evidence type="ECO:0000256" key="5">
    <source>
        <dbReference type="SAM" id="MobiDB-lite"/>
    </source>
</evidence>
<evidence type="ECO:0000259" key="6">
    <source>
        <dbReference type="PROSITE" id="PS50821"/>
    </source>
</evidence>
<dbReference type="GO" id="GO:0003723">
    <property type="term" value="F:RNA binding"/>
    <property type="evidence" value="ECO:0007669"/>
    <property type="project" value="InterPro"/>
</dbReference>
<dbReference type="InterPro" id="IPR012337">
    <property type="entry name" value="RNaseH-like_sf"/>
</dbReference>
<keyword evidence="9" id="KW-1185">Reference proteome</keyword>
<name>E4WV40_OIKDI</name>
<dbReference type="InterPro" id="IPR003100">
    <property type="entry name" value="PAZ_dom"/>
</dbReference>
<dbReference type="InterPro" id="IPR036397">
    <property type="entry name" value="RNaseH_sf"/>
</dbReference>
<dbReference type="InterPro" id="IPR045246">
    <property type="entry name" value="Piwi_ago-like"/>
</dbReference>
<dbReference type="SUPFAM" id="SSF101690">
    <property type="entry name" value="PAZ domain"/>
    <property type="match status" value="1"/>
</dbReference>
<dbReference type="EMBL" id="FN653017">
    <property type="protein sequence ID" value="CBY21722.1"/>
    <property type="molecule type" value="Genomic_DNA"/>
</dbReference>
<dbReference type="InterPro" id="IPR014811">
    <property type="entry name" value="ArgoL1"/>
</dbReference>
<organism evidence="8">
    <name type="scientific">Oikopleura dioica</name>
    <name type="common">Tunicate</name>
    <dbReference type="NCBI Taxonomy" id="34765"/>
    <lineage>
        <taxon>Eukaryota</taxon>
        <taxon>Metazoa</taxon>
        <taxon>Chordata</taxon>
        <taxon>Tunicata</taxon>
        <taxon>Appendicularia</taxon>
        <taxon>Copelata</taxon>
        <taxon>Oikopleuridae</taxon>
        <taxon>Oikopleura</taxon>
    </lineage>
</organism>
<keyword evidence="3" id="KW-0687">Ribonucleoprotein</keyword>
<evidence type="ECO:0000256" key="3">
    <source>
        <dbReference type="ARBA" id="ARBA00023274"/>
    </source>
</evidence>
<evidence type="ECO:0000313" key="9">
    <source>
        <dbReference type="Proteomes" id="UP000001307"/>
    </source>
</evidence>
<feature type="domain" description="Piwi" evidence="7">
    <location>
        <begin position="612"/>
        <end position="918"/>
    </location>
</feature>
<dbReference type="Gene3D" id="3.40.50.2300">
    <property type="match status" value="1"/>
</dbReference>
<evidence type="ECO:0000256" key="4">
    <source>
        <dbReference type="RuleBase" id="RU361178"/>
    </source>
</evidence>
<protein>
    <submittedName>
        <fullName evidence="8">Uncharacterized protein</fullName>
    </submittedName>
</protein>
<dbReference type="OrthoDB" id="6367583at2759"/>
<dbReference type="PROSITE" id="PS50821">
    <property type="entry name" value="PAZ"/>
    <property type="match status" value="1"/>
</dbReference>
<dbReference type="InterPro" id="IPR003165">
    <property type="entry name" value="Piwi"/>
</dbReference>
<reference evidence="8" key="1">
    <citation type="journal article" date="2010" name="Science">
        <title>Plasticity of animal genome architecture unmasked by rapid evolution of a pelagic tunicate.</title>
        <authorList>
            <person name="Denoeud F."/>
            <person name="Henriet S."/>
            <person name="Mungpakdee S."/>
            <person name="Aury J.M."/>
            <person name="Da Silva C."/>
            <person name="Brinkmann H."/>
            <person name="Mikhaleva J."/>
            <person name="Olsen L.C."/>
            <person name="Jubin C."/>
            <person name="Canestro C."/>
            <person name="Bouquet J.M."/>
            <person name="Danks G."/>
            <person name="Poulain J."/>
            <person name="Campsteijn C."/>
            <person name="Adamski M."/>
            <person name="Cross I."/>
            <person name="Yadetie F."/>
            <person name="Muffato M."/>
            <person name="Louis A."/>
            <person name="Butcher S."/>
            <person name="Tsagkogeorga G."/>
            <person name="Konrad A."/>
            <person name="Singh S."/>
            <person name="Jensen M.F."/>
            <person name="Cong E.H."/>
            <person name="Eikeseth-Otteraa H."/>
            <person name="Noel B."/>
            <person name="Anthouard V."/>
            <person name="Porcel B.M."/>
            <person name="Kachouri-Lafond R."/>
            <person name="Nishino A."/>
            <person name="Ugolini M."/>
            <person name="Chourrout P."/>
            <person name="Nishida H."/>
            <person name="Aasland R."/>
            <person name="Huzurbazar S."/>
            <person name="Westhof E."/>
            <person name="Delsuc F."/>
            <person name="Lehrach H."/>
            <person name="Reinhardt R."/>
            <person name="Weissenbach J."/>
            <person name="Roy S.W."/>
            <person name="Artiguenave F."/>
            <person name="Postlethwait J.H."/>
            <person name="Manak J.R."/>
            <person name="Thompson E.M."/>
            <person name="Jaillon O."/>
            <person name="Du Pasquier L."/>
            <person name="Boudinot P."/>
            <person name="Liberles D.A."/>
            <person name="Volff J.N."/>
            <person name="Philippe H."/>
            <person name="Lenhard B."/>
            <person name="Roest Crollius H."/>
            <person name="Wincker P."/>
            <person name="Chourrout D."/>
        </authorList>
    </citation>
    <scope>NUCLEOTIDE SEQUENCE [LARGE SCALE GENOMIC DNA]</scope>
</reference>
<dbReference type="AlphaFoldDB" id="E4WV40"/>
<dbReference type="Pfam" id="PF08699">
    <property type="entry name" value="ArgoL1"/>
    <property type="match status" value="1"/>
</dbReference>
<dbReference type="InterPro" id="IPR036085">
    <property type="entry name" value="PAZ_dom_sf"/>
</dbReference>
<sequence>MDVSRHHSTASFDEQIAGHAAELGGSLGKLVSDETSSGSGSSSETSSPLDSPRHSPSLSIVSTPSPRKAGIYDSDETDALNFTDFSKPMNGKLTLPTRINNPDSVDKYTPAMKKRVKDEIELPLRPDDGGTKGRAISLKANVFPLVVKPKTPYIYHYDVEIASERIKKDEKRAFFLDFCKANRMIFKTAGRYGFAYDGEKNMYTIAKLDTPQKRFVSKSTFKGETVKVCLTQVGELNVNALNDFLEGKGRDFGEMSSDVIDVVNALNIVLRNQPSNKYVSVRGVSGAAFFPDPKSEPLALGGGLELWPGYHQSIRHSQVWKPLLNFDVANTAFYTEQNMIDFIKDTLRQSQLRPNLSKHELMKIEKAVKGLKIEPIHRQGVVRRYKIMGLSRTSARDTYFDGENGRISVDQYFREKYNISLRYPCLPVAKCGGKGALLPLEVLKIAPRQRYQKKLGDQQLATLIRSAAKPANERQKEIENWVQKAAINEDPVAKAFGISMERDMVNLKGRVLEPPQLEYGDKMYVKPNKGAWDISRGNYQFKKSGSLDSWAIISLDDRSRHAIKDFVGEMQHHARGLGFHISHPKKAYEAYRTADIFHKLDEIVETWPDVQLVLFIVPRKDSLTYADVKRIADTEIGVMTQVLCAQTMQKAMKQGSTMVNLLLKINTKVGGQNVSIPSKMRSPIMNEPVIVLGADVTHPAAGEFGRPSIAAIVGSMDPVPSKFIATVSVQERRVEYIADTKNMIKKLLKKFYSKNKKKPQKIIMYRDGVGEGQFKLVLAHEMRAIREACLELEKDGGYTPGITFVCVQKRHHMRLFCNDRNDMVGKSNNIPAGTVVDTNICHPSQYDFYLCSHAGIQGTSRPTHYHVLHDDNDYKSDVLQNFTYQLCHTYVRCTRSVSIPAPTYYSHLVAFRARYHLQSVVDNDSESSYAGSYSRGGPPPALDLHKLDQMITVRSELASLMYFV</sequence>
<dbReference type="Pfam" id="PF16488">
    <property type="entry name" value="ArgoL2"/>
    <property type="match status" value="1"/>
</dbReference>
<accession>E4WV40</accession>
<dbReference type="PANTHER" id="PTHR22891">
    <property type="entry name" value="EUKARYOTIC TRANSLATION INITIATION FACTOR 2C"/>
    <property type="match status" value="1"/>
</dbReference>
<feature type="region of interest" description="Disordered" evidence="5">
    <location>
        <begin position="1"/>
        <end position="73"/>
    </location>
</feature>
<feature type="compositionally biased region" description="Low complexity" evidence="5">
    <location>
        <begin position="33"/>
        <end position="50"/>
    </location>
</feature>
<dbReference type="GO" id="GO:0031047">
    <property type="term" value="P:regulatory ncRNA-mediated gene silencing"/>
    <property type="evidence" value="ECO:0007669"/>
    <property type="project" value="UniProtKB-KW"/>
</dbReference>
<dbReference type="GO" id="GO:0006417">
    <property type="term" value="P:regulation of translation"/>
    <property type="evidence" value="ECO:0007669"/>
    <property type="project" value="UniProtKB-KW"/>
</dbReference>
<evidence type="ECO:0000256" key="2">
    <source>
        <dbReference type="ARBA" id="ARBA00023158"/>
    </source>
</evidence>
<dbReference type="SMART" id="SM01163">
    <property type="entry name" value="DUF1785"/>
    <property type="match status" value="1"/>
</dbReference>
<feature type="domain" description="PAZ" evidence="6">
    <location>
        <begin position="338"/>
        <end position="447"/>
    </location>
</feature>
<gene>
    <name evidence="8" type="ORF">GSOID_T00009497001</name>
</gene>
<dbReference type="InterPro" id="IPR032474">
    <property type="entry name" value="Argonaute_N"/>
</dbReference>
<dbReference type="PROSITE" id="PS50822">
    <property type="entry name" value="PIWI"/>
    <property type="match status" value="1"/>
</dbReference>
<dbReference type="SMART" id="SM00950">
    <property type="entry name" value="Piwi"/>
    <property type="match status" value="1"/>
</dbReference>
<dbReference type="Pfam" id="PF02170">
    <property type="entry name" value="PAZ"/>
    <property type="match status" value="1"/>
</dbReference>
<dbReference type="InParanoid" id="E4WV40"/>
<dbReference type="InterPro" id="IPR032472">
    <property type="entry name" value="ArgoL2"/>
</dbReference>
<dbReference type="SUPFAM" id="SSF53098">
    <property type="entry name" value="Ribonuclease H-like"/>
    <property type="match status" value="1"/>
</dbReference>
<dbReference type="Proteomes" id="UP000001307">
    <property type="component" value="Unassembled WGS sequence"/>
</dbReference>
<dbReference type="Gene3D" id="3.30.420.10">
    <property type="entry name" value="Ribonuclease H-like superfamily/Ribonuclease H"/>
    <property type="match status" value="1"/>
</dbReference>
<comment type="similarity">
    <text evidence="4">Belongs to the argonaute family.</text>
</comment>
<dbReference type="GO" id="GO:0016442">
    <property type="term" value="C:RISC complex"/>
    <property type="evidence" value="ECO:0007669"/>
    <property type="project" value="UniProtKB-ARBA"/>
</dbReference>
<dbReference type="CDD" id="cd04657">
    <property type="entry name" value="Piwi_ago-like"/>
    <property type="match status" value="1"/>
</dbReference>
<dbReference type="SMART" id="SM00949">
    <property type="entry name" value="PAZ"/>
    <property type="match status" value="1"/>
</dbReference>
<proteinExistence type="inferred from homology"/>